<dbReference type="Proteomes" id="UP000623269">
    <property type="component" value="Unassembled WGS sequence"/>
</dbReference>
<accession>A0A8J7HC23</accession>
<evidence type="ECO:0000313" key="4">
    <source>
        <dbReference type="Proteomes" id="UP000623269"/>
    </source>
</evidence>
<dbReference type="AlphaFoldDB" id="A0A8J7HC23"/>
<sequence>MIQIIDNTLTAMDQFLPTKEDLHSFCELLITIGVDMIEMSVTAYKRMEFLPEEGKFLLNISDREDKNPYPGFYRYISRYGEVKDDFIPEIQLNDVREIVKLREFHGQKDIRIVGLDDLICYSYDKVMKEITRSLPGCNIIFCPENSYQCAGALAIHWAMNYGKSLTTSFAGCKNNAATEEVIMALRLAARHKPNRNLTVLPRLTALYEKITGQRVGNKKPVIGDKIFHVEAGIHADGIIKNPNTYEAFCPLCVGKSSKIIIGKHSGTKAIKLKLAEMKLPIPNESGIHSILGEVKLRCMTERKSLSDQEFYNLVLEVTSNERGQTYR</sequence>
<keyword evidence="4" id="KW-1185">Reference proteome</keyword>
<keyword evidence="1" id="KW-0808">Transferase</keyword>
<name>A0A8J7HC23_9FIRM</name>
<dbReference type="RefSeq" id="WP_197661953.1">
    <property type="nucleotide sequence ID" value="NZ_JAEAGR010000013.1"/>
</dbReference>
<dbReference type="EMBL" id="JAEAGR010000013">
    <property type="protein sequence ID" value="MBH1941711.1"/>
    <property type="molecule type" value="Genomic_DNA"/>
</dbReference>
<proteinExistence type="predicted"/>
<dbReference type="PANTHER" id="PTHR42880:SF1">
    <property type="entry name" value="ISOPROPYLMALATE_HOMOCITRATE_CITRAMALATE SYNTHASE FAMILY PROTEIN"/>
    <property type="match status" value="1"/>
</dbReference>
<dbReference type="Pfam" id="PF22617">
    <property type="entry name" value="HCS_D2"/>
    <property type="match status" value="1"/>
</dbReference>
<protein>
    <recommendedName>
        <fullName evidence="2">2-isopropylmalate synthase/homocitrate synthase post-catalytic domain-containing protein</fullName>
    </recommendedName>
</protein>
<dbReference type="PANTHER" id="PTHR42880">
    <property type="entry name" value="HOMOCITRATE SYNTHASE"/>
    <property type="match status" value="1"/>
</dbReference>
<feature type="domain" description="2-isopropylmalate synthase/homocitrate synthase post-catalytic" evidence="2">
    <location>
        <begin position="221"/>
        <end position="295"/>
    </location>
</feature>
<comment type="caution">
    <text evidence="3">The sequence shown here is derived from an EMBL/GenBank/DDBJ whole genome shotgun (WGS) entry which is preliminary data.</text>
</comment>
<dbReference type="InterPro" id="IPR054691">
    <property type="entry name" value="LeuA/HCS_post-cat"/>
</dbReference>
<gene>
    <name evidence="3" type="ORF">I5677_12485</name>
</gene>
<evidence type="ECO:0000256" key="1">
    <source>
        <dbReference type="ARBA" id="ARBA00022679"/>
    </source>
</evidence>
<dbReference type="GO" id="GO:0016740">
    <property type="term" value="F:transferase activity"/>
    <property type="evidence" value="ECO:0007669"/>
    <property type="project" value="UniProtKB-KW"/>
</dbReference>
<dbReference type="Gene3D" id="1.10.238.260">
    <property type="match status" value="1"/>
</dbReference>
<evidence type="ECO:0000259" key="2">
    <source>
        <dbReference type="Pfam" id="PF22617"/>
    </source>
</evidence>
<organism evidence="3 4">
    <name type="scientific">Mobilitalea sibirica</name>
    <dbReference type="NCBI Taxonomy" id="1462919"/>
    <lineage>
        <taxon>Bacteria</taxon>
        <taxon>Bacillati</taxon>
        <taxon>Bacillota</taxon>
        <taxon>Clostridia</taxon>
        <taxon>Lachnospirales</taxon>
        <taxon>Lachnospiraceae</taxon>
        <taxon>Mobilitalea</taxon>
    </lineage>
</organism>
<reference evidence="3" key="1">
    <citation type="submission" date="2020-12" db="EMBL/GenBank/DDBJ databases">
        <title>M. sibirica DSM 26468T genome.</title>
        <authorList>
            <person name="Thieme N."/>
            <person name="Rettenmaier R."/>
            <person name="Zverlov V."/>
            <person name="Liebl W."/>
        </authorList>
    </citation>
    <scope>NUCLEOTIDE SEQUENCE</scope>
    <source>
        <strain evidence="3">DSM 26468</strain>
    </source>
</reference>
<evidence type="ECO:0000313" key="3">
    <source>
        <dbReference type="EMBL" id="MBH1941711.1"/>
    </source>
</evidence>